<name>A0ABR2MFW3_9ASPA</name>
<evidence type="ECO:0000313" key="3">
    <source>
        <dbReference type="EMBL" id="KAK8962586.1"/>
    </source>
</evidence>
<dbReference type="InterPro" id="IPR041232">
    <property type="entry name" value="NPL"/>
</dbReference>
<comment type="caution">
    <text evidence="3">The sequence shown here is derived from an EMBL/GenBank/DDBJ whole genome shotgun (WGS) entry which is preliminary data.</text>
</comment>
<reference evidence="3 4" key="1">
    <citation type="journal article" date="2022" name="Nat. Plants">
        <title>Genomes of leafy and leafless Platanthera orchids illuminate the evolution of mycoheterotrophy.</title>
        <authorList>
            <person name="Li M.H."/>
            <person name="Liu K.W."/>
            <person name="Li Z."/>
            <person name="Lu H.C."/>
            <person name="Ye Q.L."/>
            <person name="Zhang D."/>
            <person name="Wang J.Y."/>
            <person name="Li Y.F."/>
            <person name="Zhong Z.M."/>
            <person name="Liu X."/>
            <person name="Yu X."/>
            <person name="Liu D.K."/>
            <person name="Tu X.D."/>
            <person name="Liu B."/>
            <person name="Hao Y."/>
            <person name="Liao X.Y."/>
            <person name="Jiang Y.T."/>
            <person name="Sun W.H."/>
            <person name="Chen J."/>
            <person name="Chen Y.Q."/>
            <person name="Ai Y."/>
            <person name="Zhai J.W."/>
            <person name="Wu S.S."/>
            <person name="Zhou Z."/>
            <person name="Hsiao Y.Y."/>
            <person name="Wu W.L."/>
            <person name="Chen Y.Y."/>
            <person name="Lin Y.F."/>
            <person name="Hsu J.L."/>
            <person name="Li C.Y."/>
            <person name="Wang Z.W."/>
            <person name="Zhao X."/>
            <person name="Zhong W.Y."/>
            <person name="Ma X.K."/>
            <person name="Ma L."/>
            <person name="Huang J."/>
            <person name="Chen G.Z."/>
            <person name="Huang M.Z."/>
            <person name="Huang L."/>
            <person name="Peng D.H."/>
            <person name="Luo Y.B."/>
            <person name="Zou S.Q."/>
            <person name="Chen S.P."/>
            <person name="Lan S."/>
            <person name="Tsai W.C."/>
            <person name="Van de Peer Y."/>
            <person name="Liu Z.J."/>
        </authorList>
    </citation>
    <scope>NUCLEOTIDE SEQUENCE [LARGE SCALE GENOMIC DNA]</scope>
    <source>
        <strain evidence="3">Lor288</strain>
    </source>
</reference>
<evidence type="ECO:0000313" key="4">
    <source>
        <dbReference type="Proteomes" id="UP001412067"/>
    </source>
</evidence>
<dbReference type="Proteomes" id="UP001412067">
    <property type="component" value="Unassembled WGS sequence"/>
</dbReference>
<feature type="domain" description="Nucleoplasmin-like" evidence="2">
    <location>
        <begin position="2"/>
        <end position="55"/>
    </location>
</feature>
<dbReference type="EMBL" id="JBBWWR010000008">
    <property type="protein sequence ID" value="KAK8962586.1"/>
    <property type="molecule type" value="Genomic_DNA"/>
</dbReference>
<organism evidence="3 4">
    <name type="scientific">Platanthera guangdongensis</name>
    <dbReference type="NCBI Taxonomy" id="2320717"/>
    <lineage>
        <taxon>Eukaryota</taxon>
        <taxon>Viridiplantae</taxon>
        <taxon>Streptophyta</taxon>
        <taxon>Embryophyta</taxon>
        <taxon>Tracheophyta</taxon>
        <taxon>Spermatophyta</taxon>
        <taxon>Magnoliopsida</taxon>
        <taxon>Liliopsida</taxon>
        <taxon>Asparagales</taxon>
        <taxon>Orchidaceae</taxon>
        <taxon>Orchidoideae</taxon>
        <taxon>Orchideae</taxon>
        <taxon>Orchidinae</taxon>
        <taxon>Platanthera</taxon>
    </lineage>
</organism>
<evidence type="ECO:0000256" key="1">
    <source>
        <dbReference type="SAM" id="MobiDB-lite"/>
    </source>
</evidence>
<evidence type="ECO:0000259" key="2">
    <source>
        <dbReference type="Pfam" id="PF17800"/>
    </source>
</evidence>
<feature type="region of interest" description="Disordered" evidence="1">
    <location>
        <begin position="63"/>
        <end position="92"/>
    </location>
</feature>
<feature type="compositionally biased region" description="Polar residues" evidence="1">
    <location>
        <begin position="78"/>
        <end position="92"/>
    </location>
</feature>
<proteinExistence type="predicted"/>
<protein>
    <submittedName>
        <fullName evidence="3">Histone deacetylase HDT2</fullName>
    </submittedName>
</protein>
<accession>A0ABR2MFW3</accession>
<sequence>MQASLGVNKKEKGSETVQVFVKVNDQKLVIGTLSVGKYAQIQYDLVFEKDFELSHGSKKLSSYIHGESAPDPLIKNISDYNTDTQRSSTDRH</sequence>
<dbReference type="Pfam" id="PF17800">
    <property type="entry name" value="NPL"/>
    <property type="match status" value="1"/>
</dbReference>
<gene>
    <name evidence="3" type="primary">HDT2</name>
    <name evidence="3" type="ORF">KSP40_PGU012169</name>
</gene>
<dbReference type="Gene3D" id="2.60.120.340">
    <property type="entry name" value="Nucleoplasmin core domain"/>
    <property type="match status" value="1"/>
</dbReference>
<keyword evidence="4" id="KW-1185">Reference proteome</keyword>